<comment type="similarity">
    <text evidence="1">Belongs to the zinc-associated anti-sigma factor (ZAS) superfamily. Anti-sigma-W factor family.</text>
</comment>
<dbReference type="Proteomes" id="UP000241639">
    <property type="component" value="Unassembled WGS sequence"/>
</dbReference>
<reference evidence="6 7" key="1">
    <citation type="submission" date="2018-04" db="EMBL/GenBank/DDBJ databases">
        <title>Genomic Encyclopedia of Archaeal and Bacterial Type Strains, Phase II (KMG-II): from individual species to whole genera.</title>
        <authorList>
            <person name="Goeker M."/>
        </authorList>
    </citation>
    <scope>NUCLEOTIDE SEQUENCE [LARGE SCALE GENOMIC DNA]</scope>
    <source>
        <strain evidence="6 7">DSM 45169</strain>
    </source>
</reference>
<feature type="compositionally biased region" description="Basic and acidic residues" evidence="3">
    <location>
        <begin position="122"/>
        <end position="135"/>
    </location>
</feature>
<keyword evidence="7" id="KW-1185">Reference proteome</keyword>
<feature type="transmembrane region" description="Helical" evidence="4">
    <location>
        <begin position="87"/>
        <end position="105"/>
    </location>
</feature>
<feature type="region of interest" description="Disordered" evidence="3">
    <location>
        <begin position="215"/>
        <end position="234"/>
    </location>
</feature>
<keyword evidence="4" id="KW-0472">Membrane</keyword>
<protein>
    <recommendedName>
        <fullName evidence="2">Anti-sigma-W factor RsiW</fullName>
    </recommendedName>
</protein>
<gene>
    <name evidence="6" type="ORF">C8J48_2156</name>
</gene>
<evidence type="ECO:0000256" key="2">
    <source>
        <dbReference type="ARBA" id="ARBA00024438"/>
    </source>
</evidence>
<evidence type="ECO:0000313" key="6">
    <source>
        <dbReference type="EMBL" id="PTM59532.1"/>
    </source>
</evidence>
<organism evidence="6 7">
    <name type="scientific">Desmospora activa DSM 45169</name>
    <dbReference type="NCBI Taxonomy" id="1121389"/>
    <lineage>
        <taxon>Bacteria</taxon>
        <taxon>Bacillati</taxon>
        <taxon>Bacillota</taxon>
        <taxon>Bacilli</taxon>
        <taxon>Bacillales</taxon>
        <taxon>Thermoactinomycetaceae</taxon>
        <taxon>Desmospora</taxon>
    </lineage>
</organism>
<dbReference type="AlphaFoldDB" id="A0A2T4ZCD5"/>
<keyword evidence="4" id="KW-0812">Transmembrane</keyword>
<sequence length="234" mass="27222">MRCKQAEEWMQRDLDGDLQPEQQQALQRHIAGCAVCARRWAEWKSLQQRLTSLPPVSPPVSLVERLEEEWSREAASPRPRVPWIRHFSWGMGGLAAALLLVWWWGPGGTPSTTSTSRPVQQEQKEEIAPPADEKSGIGILSREQEREREQELPSPEGSWIANQEGEQIRITDKKGNEVYESKPWQANAQVSFTWEEDDILYLQLEWQGREEQRWIDVKKRRESDQPLSTEKERD</sequence>
<dbReference type="InterPro" id="IPR041916">
    <property type="entry name" value="Anti_sigma_zinc_sf"/>
</dbReference>
<feature type="region of interest" description="Disordered" evidence="3">
    <location>
        <begin position="110"/>
        <end position="163"/>
    </location>
</feature>
<evidence type="ECO:0000313" key="7">
    <source>
        <dbReference type="Proteomes" id="UP000241639"/>
    </source>
</evidence>
<evidence type="ECO:0000256" key="4">
    <source>
        <dbReference type="SAM" id="Phobius"/>
    </source>
</evidence>
<dbReference type="InterPro" id="IPR027383">
    <property type="entry name" value="Znf_put"/>
</dbReference>
<evidence type="ECO:0000256" key="1">
    <source>
        <dbReference type="ARBA" id="ARBA00024353"/>
    </source>
</evidence>
<accession>A0A2T4ZCD5</accession>
<dbReference type="Gene3D" id="1.10.10.1320">
    <property type="entry name" value="Anti-sigma factor, zinc-finger domain"/>
    <property type="match status" value="1"/>
</dbReference>
<name>A0A2T4ZCD5_9BACL</name>
<dbReference type="RefSeq" id="WP_107726596.1">
    <property type="nucleotide sequence ID" value="NZ_PZZP01000001.1"/>
</dbReference>
<keyword evidence="4" id="KW-1133">Transmembrane helix</keyword>
<dbReference type="EMBL" id="PZZP01000001">
    <property type="protein sequence ID" value="PTM59532.1"/>
    <property type="molecule type" value="Genomic_DNA"/>
</dbReference>
<feature type="compositionally biased region" description="Basic and acidic residues" evidence="3">
    <location>
        <begin position="142"/>
        <end position="151"/>
    </location>
</feature>
<evidence type="ECO:0000259" key="5">
    <source>
        <dbReference type="Pfam" id="PF13490"/>
    </source>
</evidence>
<dbReference type="Pfam" id="PF13490">
    <property type="entry name" value="zf-HC2"/>
    <property type="match status" value="1"/>
</dbReference>
<evidence type="ECO:0000256" key="3">
    <source>
        <dbReference type="SAM" id="MobiDB-lite"/>
    </source>
</evidence>
<feature type="domain" description="Putative zinc-finger" evidence="5">
    <location>
        <begin position="3"/>
        <end position="37"/>
    </location>
</feature>
<dbReference type="OrthoDB" id="2381690at2"/>
<proteinExistence type="inferred from homology"/>
<comment type="caution">
    <text evidence="6">The sequence shown here is derived from an EMBL/GenBank/DDBJ whole genome shotgun (WGS) entry which is preliminary data.</text>
</comment>